<dbReference type="PROSITE" id="PS51257">
    <property type="entry name" value="PROKAR_LIPOPROTEIN"/>
    <property type="match status" value="1"/>
</dbReference>
<dbReference type="CDD" id="cd08492">
    <property type="entry name" value="PBP2_NikA_DppA_OppA_like_15"/>
    <property type="match status" value="1"/>
</dbReference>
<dbReference type="Pfam" id="PF00496">
    <property type="entry name" value="SBP_bac_5"/>
    <property type="match status" value="1"/>
</dbReference>
<dbReference type="EMBL" id="QWEE01000191">
    <property type="protein sequence ID" value="RII90920.1"/>
    <property type="molecule type" value="Genomic_DNA"/>
</dbReference>
<evidence type="ECO:0000259" key="2">
    <source>
        <dbReference type="Pfam" id="PF00496"/>
    </source>
</evidence>
<dbReference type="InterPro" id="IPR039424">
    <property type="entry name" value="SBP_5"/>
</dbReference>
<dbReference type="PIRSF" id="PIRSF002741">
    <property type="entry name" value="MppA"/>
    <property type="match status" value="1"/>
</dbReference>
<feature type="signal peptide" evidence="1">
    <location>
        <begin position="1"/>
        <end position="22"/>
    </location>
</feature>
<dbReference type="PANTHER" id="PTHR30290">
    <property type="entry name" value="PERIPLASMIC BINDING COMPONENT OF ABC TRANSPORTER"/>
    <property type="match status" value="1"/>
</dbReference>
<dbReference type="Proteomes" id="UP000265355">
    <property type="component" value="Unassembled WGS sequence"/>
</dbReference>
<reference evidence="3 4" key="1">
    <citation type="submission" date="2018-08" db="EMBL/GenBank/DDBJ databases">
        <title>Genome Sequence of Clavibacter michiganensis Subspecies type strains, and the Atypical Peach-Colored Strains Isolated from Tomato.</title>
        <authorList>
            <person name="Osdaghi E."/>
            <person name="Portier P."/>
            <person name="Briand M."/>
            <person name="Jacques M.-A."/>
        </authorList>
    </citation>
    <scope>NUCLEOTIDE SEQUENCE [LARGE SCALE GENOMIC DNA]</scope>
    <source>
        <strain evidence="3 4">CFBP 8216</strain>
    </source>
</reference>
<dbReference type="NCBIfam" id="TIGR04028">
    <property type="entry name" value="SBP_KPN_01854"/>
    <property type="match status" value="1"/>
</dbReference>
<protein>
    <submittedName>
        <fullName evidence="3">TIGR04028 family ABC transporter substrate-binding protein</fullName>
    </submittedName>
</protein>
<evidence type="ECO:0000313" key="3">
    <source>
        <dbReference type="EMBL" id="RII90920.1"/>
    </source>
</evidence>
<evidence type="ECO:0000313" key="4">
    <source>
        <dbReference type="Proteomes" id="UP000265355"/>
    </source>
</evidence>
<keyword evidence="4" id="KW-1185">Reference proteome</keyword>
<keyword evidence="1" id="KW-0732">Signal</keyword>
<dbReference type="Gene3D" id="3.40.190.10">
    <property type="entry name" value="Periplasmic binding protein-like II"/>
    <property type="match status" value="1"/>
</dbReference>
<organism evidence="3 4">
    <name type="scientific">Clavibacter californiensis</name>
    <dbReference type="NCBI Taxonomy" id="1401995"/>
    <lineage>
        <taxon>Bacteria</taxon>
        <taxon>Bacillati</taxon>
        <taxon>Actinomycetota</taxon>
        <taxon>Actinomycetes</taxon>
        <taxon>Micrococcales</taxon>
        <taxon>Microbacteriaceae</taxon>
        <taxon>Clavibacter</taxon>
    </lineage>
</organism>
<dbReference type="InterPro" id="IPR023920">
    <property type="entry name" value="ABC_transptr_sub-bd_KPN01854"/>
</dbReference>
<accession>A0ABX9N4D1</accession>
<evidence type="ECO:0000256" key="1">
    <source>
        <dbReference type="SAM" id="SignalP"/>
    </source>
</evidence>
<sequence length="550" mass="58165">MPRPPRPVIALTALVAATGLMAGCSAGGGGEQGASGEPKAGGTLTYLEPQTWTTLYPPAAGFYPNGAVVNNITDRLLWQDPETLELEPWIAAALPEVNADATEYTFDIRTDVTYSDGTPLTAENVVANFDLYGKGDVDRALTVSEAINNYDRGEVVDADTVKFHFTAPAPGFAQATSTINSGLVSDSTLAKADDGFGPGQAKTVIGSGPFVVGDEAVGTQISLTAREDYDWAPPEAERQGRALVDGVDLIVAAEDSVRVGTVVSGQADVARQIEAPDEAQFRTGDLQLVAAATNGVDNGLNLRFRTPQLEDVRVRQAIIAGVDRQAILDTLFSDSYPLATGVLAKSALGYVDTSASYEHDADKAAALLDEAGWTLGSGGVRQKDGQDLELVFNEALPQPRSKEVVTLIQSQLAELGVKVELFSGDQAAQTKASQDPDALEVYHSMVGRADYDVLKSQYFSTNRNVLLNRDPSDGSIADPELDALLTAIASAPTTEGRQAASAAAQQHIADQAYVLPLFEEPQVYGLRGDVQGFATESVGRPTFAGVWLDR</sequence>
<dbReference type="SUPFAM" id="SSF53850">
    <property type="entry name" value="Periplasmic binding protein-like II"/>
    <property type="match status" value="1"/>
</dbReference>
<feature type="domain" description="Solute-binding protein family 5" evidence="2">
    <location>
        <begin position="85"/>
        <end position="437"/>
    </location>
</feature>
<feature type="chain" id="PRO_5046248771" evidence="1">
    <location>
        <begin position="23"/>
        <end position="550"/>
    </location>
</feature>
<gene>
    <name evidence="3" type="ORF">DZF98_10680</name>
</gene>
<comment type="caution">
    <text evidence="3">The sequence shown here is derived from an EMBL/GenBank/DDBJ whole genome shotgun (WGS) entry which is preliminary data.</text>
</comment>
<dbReference type="InterPro" id="IPR000914">
    <property type="entry name" value="SBP_5_dom"/>
</dbReference>
<name>A0ABX9N4D1_9MICO</name>
<dbReference type="InterPro" id="IPR030678">
    <property type="entry name" value="Peptide/Ni-bd"/>
</dbReference>
<proteinExistence type="predicted"/>
<dbReference type="Gene3D" id="3.10.105.10">
    <property type="entry name" value="Dipeptide-binding Protein, Domain 3"/>
    <property type="match status" value="1"/>
</dbReference>
<dbReference type="RefSeq" id="WP_119373348.1">
    <property type="nucleotide sequence ID" value="NZ_CP040792.1"/>
</dbReference>